<gene>
    <name evidence="2" type="ORF">KHU32_22790</name>
</gene>
<keyword evidence="3" id="KW-1185">Reference proteome</keyword>
<evidence type="ECO:0000313" key="2">
    <source>
        <dbReference type="EMBL" id="MBS7813782.1"/>
    </source>
</evidence>
<sequence>MSATLTAATAFTVRTSTLHEGALASGQRVLLGGSAAIAVRKPDRLAASVGSDLGSFTLSYDGSTVTLLNPAANVYAASPLSGDLERAVGWLEDRLGIDIAVRPFLAADPHAALVAGSETTGVLVGRSVVRGIAVDHFALRNSAVDWEIWLEAGSRALPLRVSLMGRGEDSAGRITIDFEDWNLSPRLAANAFNFVPPPGAVPATLALRPEGASP</sequence>
<dbReference type="Pfam" id="PF09865">
    <property type="entry name" value="DUF2092"/>
    <property type="match status" value="1"/>
</dbReference>
<dbReference type="InterPro" id="IPR019207">
    <property type="entry name" value="DUF2092"/>
</dbReference>
<dbReference type="SUPFAM" id="SSF89392">
    <property type="entry name" value="Prokaryotic lipoproteins and lipoprotein localization factors"/>
    <property type="match status" value="1"/>
</dbReference>
<reference evidence="2 3" key="1">
    <citation type="submission" date="2021-05" db="EMBL/GenBank/DDBJ databases">
        <title>Roseococcus sp. XZZS9, whole genome shotgun sequencing project.</title>
        <authorList>
            <person name="Zhao G."/>
            <person name="Shen L."/>
        </authorList>
    </citation>
    <scope>NUCLEOTIDE SEQUENCE [LARGE SCALE GENOMIC DNA]</scope>
    <source>
        <strain evidence="2 3">XZZS9</strain>
    </source>
</reference>
<organism evidence="2 3">
    <name type="scientific">Roseococcus pinisoli</name>
    <dbReference type="NCBI Taxonomy" id="2835040"/>
    <lineage>
        <taxon>Bacteria</taxon>
        <taxon>Pseudomonadati</taxon>
        <taxon>Pseudomonadota</taxon>
        <taxon>Alphaproteobacteria</taxon>
        <taxon>Acetobacterales</taxon>
        <taxon>Roseomonadaceae</taxon>
        <taxon>Roseococcus</taxon>
    </lineage>
</organism>
<protein>
    <submittedName>
        <fullName evidence="2">DUF2092 domain-containing protein</fullName>
    </submittedName>
</protein>
<evidence type="ECO:0000313" key="3">
    <source>
        <dbReference type="Proteomes" id="UP000766336"/>
    </source>
</evidence>
<dbReference type="InterPro" id="IPR029046">
    <property type="entry name" value="LolA/LolB/LppX"/>
</dbReference>
<comment type="caution">
    <text evidence="2">The sequence shown here is derived from an EMBL/GenBank/DDBJ whole genome shotgun (WGS) entry which is preliminary data.</text>
</comment>
<proteinExistence type="predicted"/>
<dbReference type="Gene3D" id="2.50.20.10">
    <property type="entry name" value="Lipoprotein localisation LolA/LolB/LppX"/>
    <property type="match status" value="1"/>
</dbReference>
<dbReference type="Proteomes" id="UP000766336">
    <property type="component" value="Unassembled WGS sequence"/>
</dbReference>
<accession>A0ABS5QJK6</accession>
<evidence type="ECO:0000256" key="1">
    <source>
        <dbReference type="ARBA" id="ARBA00022729"/>
    </source>
</evidence>
<dbReference type="EMBL" id="JAHCDA010000007">
    <property type="protein sequence ID" value="MBS7813782.1"/>
    <property type="molecule type" value="Genomic_DNA"/>
</dbReference>
<keyword evidence="1" id="KW-0732">Signal</keyword>
<name>A0ABS5QJK6_9PROT</name>